<sequence>MINLLAYTQMDNVEVTASATTAATGASGSNGKSGVVVWTNSMSTMMLGFLADLVASGARTSSGFKSVHHNQCAQALNGHFKLSLTGDQCSNHLKKWRKMWGRIVHLKNLSGALWDEDTCTIRLSDEQYAGHCNAFKADAPYLNTPIEHYRAMETIFGSTTATGKYAKSGNDVVSVDQEEEESEVNLSPNVGESSSKVPPKKKAKVVKIEDDPLLTTLKDGFKMMVEALVKSGGDDDVVSDGLWDALVAIQGFDEAHIAHYYDHLVDTPKTAKAFMTLSLANKLVWVTRYVEKTFEVLYNLN</sequence>
<dbReference type="EnsemblPlants" id="AVESA.00010b.r2.4DG0779680.1">
    <property type="protein sequence ID" value="AVESA.00010b.r2.4DG0779680.1.CDS"/>
    <property type="gene ID" value="AVESA.00010b.r2.4DG0779680"/>
</dbReference>
<organism evidence="1 2">
    <name type="scientific">Avena sativa</name>
    <name type="common">Oat</name>
    <dbReference type="NCBI Taxonomy" id="4498"/>
    <lineage>
        <taxon>Eukaryota</taxon>
        <taxon>Viridiplantae</taxon>
        <taxon>Streptophyta</taxon>
        <taxon>Embryophyta</taxon>
        <taxon>Tracheophyta</taxon>
        <taxon>Spermatophyta</taxon>
        <taxon>Magnoliopsida</taxon>
        <taxon>Liliopsida</taxon>
        <taxon>Poales</taxon>
        <taxon>Poaceae</taxon>
        <taxon>BOP clade</taxon>
        <taxon>Pooideae</taxon>
        <taxon>Poodae</taxon>
        <taxon>Poeae</taxon>
        <taxon>Poeae Chloroplast Group 1 (Aveneae type)</taxon>
        <taxon>Aveninae</taxon>
        <taxon>Avena</taxon>
    </lineage>
</organism>
<keyword evidence="2" id="KW-1185">Reference proteome</keyword>
<protein>
    <submittedName>
        <fullName evidence="1">Uncharacterized protein</fullName>
    </submittedName>
</protein>
<accession>A0ACD5XF35</accession>
<evidence type="ECO:0000313" key="1">
    <source>
        <dbReference type="EnsemblPlants" id="AVESA.00010b.r2.4DG0779680.1.CDS"/>
    </source>
</evidence>
<reference evidence="1" key="2">
    <citation type="submission" date="2025-09" db="UniProtKB">
        <authorList>
            <consortium name="EnsemblPlants"/>
        </authorList>
    </citation>
    <scope>IDENTIFICATION</scope>
</reference>
<evidence type="ECO:0000313" key="2">
    <source>
        <dbReference type="Proteomes" id="UP001732700"/>
    </source>
</evidence>
<dbReference type="Proteomes" id="UP001732700">
    <property type="component" value="Chromosome 4D"/>
</dbReference>
<reference evidence="1" key="1">
    <citation type="submission" date="2021-05" db="EMBL/GenBank/DDBJ databases">
        <authorList>
            <person name="Scholz U."/>
            <person name="Mascher M."/>
            <person name="Fiebig A."/>
        </authorList>
    </citation>
    <scope>NUCLEOTIDE SEQUENCE [LARGE SCALE GENOMIC DNA]</scope>
</reference>
<name>A0ACD5XF35_AVESA</name>
<proteinExistence type="predicted"/>